<dbReference type="OrthoDB" id="21416at2759"/>
<evidence type="ECO:0000256" key="3">
    <source>
        <dbReference type="ARBA" id="ARBA00004370"/>
    </source>
</evidence>
<dbReference type="PANTHER" id="PTHR48182:SF2">
    <property type="entry name" value="PROTEIN SERAC1"/>
    <property type="match status" value="1"/>
</dbReference>
<name>A0A1E1LPG4_9HELO</name>
<keyword evidence="8" id="KW-1185">Reference proteome</keyword>
<reference evidence="8" key="1">
    <citation type="submission" date="2016-03" db="EMBL/GenBank/DDBJ databases">
        <authorList>
            <person name="Guldener U."/>
        </authorList>
    </citation>
    <scope>NUCLEOTIDE SEQUENCE [LARGE SCALE GENOMIC DNA]</scope>
    <source>
        <strain evidence="8">04CH-RAC-A.6.1</strain>
    </source>
</reference>
<dbReference type="InterPro" id="IPR029058">
    <property type="entry name" value="AB_hydrolase_fold"/>
</dbReference>
<dbReference type="AlphaFoldDB" id="A0A1E1LPG4"/>
<dbReference type="Gene3D" id="3.40.50.1820">
    <property type="entry name" value="alpha/beta hydrolase"/>
    <property type="match status" value="1"/>
</dbReference>
<organism evidence="7 8">
    <name type="scientific">Rhynchosporium agropyri</name>
    <dbReference type="NCBI Taxonomy" id="914238"/>
    <lineage>
        <taxon>Eukaryota</taxon>
        <taxon>Fungi</taxon>
        <taxon>Dikarya</taxon>
        <taxon>Ascomycota</taxon>
        <taxon>Pezizomycotina</taxon>
        <taxon>Leotiomycetes</taxon>
        <taxon>Helotiales</taxon>
        <taxon>Ploettnerulaceae</taxon>
        <taxon>Rhynchosporium</taxon>
    </lineage>
</organism>
<sequence>MSRDNSDWSKTIFRAHGLPSSVKTFEDVASLLVMGLGLGDCSKDYIRVYSLATAQDFTQNFRQLPRSKTSTVMFVTIPSLIHDDPGKQEWRIPGNAPSRNVDDIILDVHFIGMTPLNDVEAGREHLFDCIAISGLASHPFGSWQPKGGPKTSMWIRDSLPKDLSGARAIIYGYNTKLDDSRSFQSVSDIALAFISQLETYSWTLSSARPVYFLAHSFGGPVLRDAMVQLDQRADEGSTCLLNLMRGAVIFGVPNVGMEQSYFRAIVKNNANAGLVDDVGRDSNYLDRLNESFSGASFRNRLRFFWAYETSNPPTVQVSSAQ</sequence>
<dbReference type="SUPFAM" id="SSF53474">
    <property type="entry name" value="alpha/beta-Hydrolases"/>
    <property type="match status" value="1"/>
</dbReference>
<keyword evidence="6" id="KW-0472">Membrane</keyword>
<evidence type="ECO:0000256" key="5">
    <source>
        <dbReference type="ARBA" id="ARBA00023128"/>
    </source>
</evidence>
<accession>A0A1E1LPG4</accession>
<keyword evidence="4" id="KW-0256">Endoplasmic reticulum</keyword>
<dbReference type="GO" id="GO:0016020">
    <property type="term" value="C:membrane"/>
    <property type="evidence" value="ECO:0007669"/>
    <property type="project" value="UniProtKB-SubCell"/>
</dbReference>
<evidence type="ECO:0000256" key="6">
    <source>
        <dbReference type="ARBA" id="ARBA00023136"/>
    </source>
</evidence>
<dbReference type="Proteomes" id="UP000178912">
    <property type="component" value="Unassembled WGS sequence"/>
</dbReference>
<evidence type="ECO:0000313" key="8">
    <source>
        <dbReference type="Proteomes" id="UP000178912"/>
    </source>
</evidence>
<evidence type="ECO:0000256" key="1">
    <source>
        <dbReference type="ARBA" id="ARBA00004173"/>
    </source>
</evidence>
<dbReference type="PANTHER" id="PTHR48182">
    <property type="entry name" value="PROTEIN SERAC1"/>
    <property type="match status" value="1"/>
</dbReference>
<evidence type="ECO:0000256" key="2">
    <source>
        <dbReference type="ARBA" id="ARBA00004240"/>
    </source>
</evidence>
<keyword evidence="5" id="KW-0496">Mitochondrion</keyword>
<dbReference type="GO" id="GO:0005783">
    <property type="term" value="C:endoplasmic reticulum"/>
    <property type="evidence" value="ECO:0007669"/>
    <property type="project" value="UniProtKB-SubCell"/>
</dbReference>
<evidence type="ECO:0008006" key="9">
    <source>
        <dbReference type="Google" id="ProtNLM"/>
    </source>
</evidence>
<proteinExistence type="predicted"/>
<evidence type="ECO:0000313" key="7">
    <source>
        <dbReference type="EMBL" id="CZT12384.1"/>
    </source>
</evidence>
<gene>
    <name evidence="7" type="ORF">RAG0_16225</name>
</gene>
<dbReference type="InterPro" id="IPR052374">
    <property type="entry name" value="SERAC1"/>
</dbReference>
<dbReference type="GO" id="GO:0005739">
    <property type="term" value="C:mitochondrion"/>
    <property type="evidence" value="ECO:0007669"/>
    <property type="project" value="UniProtKB-SubCell"/>
</dbReference>
<evidence type="ECO:0000256" key="4">
    <source>
        <dbReference type="ARBA" id="ARBA00022824"/>
    </source>
</evidence>
<comment type="subcellular location">
    <subcellularLocation>
        <location evidence="2">Endoplasmic reticulum</location>
    </subcellularLocation>
    <subcellularLocation>
        <location evidence="3">Membrane</location>
    </subcellularLocation>
    <subcellularLocation>
        <location evidence="1">Mitochondrion</location>
    </subcellularLocation>
</comment>
<protein>
    <recommendedName>
        <fullName evidence="9">DUF676 domain-containing protein</fullName>
    </recommendedName>
</protein>
<dbReference type="EMBL" id="FJUX01000159">
    <property type="protein sequence ID" value="CZT12384.1"/>
    <property type="molecule type" value="Genomic_DNA"/>
</dbReference>